<dbReference type="EMBL" id="APHR01000032">
    <property type="protein sequence ID" value="EMR13155.1"/>
    <property type="molecule type" value="Genomic_DNA"/>
</dbReference>
<evidence type="ECO:0000313" key="2">
    <source>
        <dbReference type="EMBL" id="EMR13155.1"/>
    </source>
</evidence>
<gene>
    <name evidence="2" type="ORF">MPL1_06622</name>
</gene>
<reference evidence="2 3" key="1">
    <citation type="journal article" date="2013" name="Genome Announc.">
        <title>Draft Genome Sequence of Methylophaga lonarensis MPLT, a Haloalkaliphilic (Non-Methane-Utilizing) Methylotroph.</title>
        <authorList>
            <person name="Shetty S.A."/>
            <person name="Marathe N.P."/>
            <person name="Munot H."/>
            <person name="Antony C.P."/>
            <person name="Dhotre D.P."/>
            <person name="Murrell J.C."/>
            <person name="Shouche Y.S."/>
        </authorList>
    </citation>
    <scope>NUCLEOTIDE SEQUENCE [LARGE SCALE GENOMIC DNA]</scope>
    <source>
        <strain evidence="2 3">MPL</strain>
    </source>
</reference>
<dbReference type="AlphaFoldDB" id="M7PGX4"/>
<dbReference type="STRING" id="1286106.MPL1_06622"/>
<accession>M7PGX4</accession>
<dbReference type="PATRIC" id="fig|1286106.3.peg.1331"/>
<organism evidence="2 3">
    <name type="scientific">Methylophaga lonarensis MPL</name>
    <dbReference type="NCBI Taxonomy" id="1286106"/>
    <lineage>
        <taxon>Bacteria</taxon>
        <taxon>Pseudomonadati</taxon>
        <taxon>Pseudomonadota</taxon>
        <taxon>Gammaproteobacteria</taxon>
        <taxon>Thiotrichales</taxon>
        <taxon>Piscirickettsiaceae</taxon>
        <taxon>Methylophaga</taxon>
    </lineage>
</organism>
<evidence type="ECO:0000313" key="3">
    <source>
        <dbReference type="Proteomes" id="UP000012019"/>
    </source>
</evidence>
<evidence type="ECO:0008006" key="4">
    <source>
        <dbReference type="Google" id="ProtNLM"/>
    </source>
</evidence>
<keyword evidence="3" id="KW-1185">Reference proteome</keyword>
<proteinExistence type="predicted"/>
<feature type="signal peptide" evidence="1">
    <location>
        <begin position="1"/>
        <end position="18"/>
    </location>
</feature>
<comment type="caution">
    <text evidence="2">The sequence shown here is derived from an EMBL/GenBank/DDBJ whole genome shotgun (WGS) entry which is preliminary data.</text>
</comment>
<evidence type="ECO:0000256" key="1">
    <source>
        <dbReference type="SAM" id="SignalP"/>
    </source>
</evidence>
<dbReference type="InterPro" id="IPR021393">
    <property type="entry name" value="DUF3034"/>
</dbReference>
<dbReference type="Proteomes" id="UP000012019">
    <property type="component" value="Unassembled WGS sequence"/>
</dbReference>
<dbReference type="eggNOG" id="ENOG502Z9AA">
    <property type="taxonomic scope" value="Bacteria"/>
</dbReference>
<keyword evidence="1" id="KW-0732">Signal</keyword>
<sequence>MRILIIFSLMWAGSIAHAADGKLIATPGVSQIEGSAGGGIVPWAQLAGYASRDEIAGNVFCSRGDVSDYRLDVCGAQANFYDRVEFSVAKQRFRINAADLTIRQDVFGIKTRVYGDLVYSRFPQVSLGVMHKRLRDDEIANALGAKRSHGTDFYVAASKLHLGAFAGYNWLWNLTARHTSANELGILGHGGSDQGRRLQLEASTAVLLGRHVAVGVEYRQKPDNLGLGEDDWKDIFVAWIPNKHLNVTAAWLDLGDIAGAKNQRGWYLSVTGNF</sequence>
<dbReference type="Pfam" id="PF11231">
    <property type="entry name" value="DUF3034"/>
    <property type="match status" value="1"/>
</dbReference>
<name>M7PGX4_9GAMM</name>
<protein>
    <recommendedName>
        <fullName evidence="4">DUF3034 domain-containing protein</fullName>
    </recommendedName>
</protein>
<dbReference type="RefSeq" id="WP_009726320.1">
    <property type="nucleotide sequence ID" value="NZ_APHR01000032.1"/>
</dbReference>
<dbReference type="OrthoDB" id="9126735at2"/>
<feature type="chain" id="PRO_5004082949" description="DUF3034 domain-containing protein" evidence="1">
    <location>
        <begin position="19"/>
        <end position="274"/>
    </location>
</feature>